<evidence type="ECO:0000313" key="7">
    <source>
        <dbReference type="Proteomes" id="UP000007797"/>
    </source>
</evidence>
<dbReference type="KEGG" id="dfa:DFA_12176"/>
<evidence type="ECO:0000313" key="6">
    <source>
        <dbReference type="EMBL" id="EGG14404.1"/>
    </source>
</evidence>
<dbReference type="AlphaFoldDB" id="F4QCC3"/>
<evidence type="ECO:0000256" key="1">
    <source>
        <dbReference type="ARBA" id="ARBA00004496"/>
    </source>
</evidence>
<dbReference type="InterPro" id="IPR040122">
    <property type="entry name" value="Importin_beta"/>
</dbReference>
<evidence type="ECO:0000256" key="2">
    <source>
        <dbReference type="ARBA" id="ARBA00022448"/>
    </source>
</evidence>
<evidence type="ECO:0000256" key="5">
    <source>
        <dbReference type="ARBA" id="ARBA00022927"/>
    </source>
</evidence>
<gene>
    <name evidence="6" type="ORF">DFA_12176</name>
</gene>
<dbReference type="GeneID" id="14865680"/>
<protein>
    <submittedName>
        <fullName evidence="6">Uncharacterized protein</fullName>
    </submittedName>
</protein>
<evidence type="ECO:0000256" key="3">
    <source>
        <dbReference type="ARBA" id="ARBA00022490"/>
    </source>
</evidence>
<dbReference type="EMBL" id="GL883029">
    <property type="protein sequence ID" value="EGG14404.1"/>
    <property type="molecule type" value="Genomic_DNA"/>
</dbReference>
<keyword evidence="3" id="KW-0963">Cytoplasm</keyword>
<keyword evidence="5" id="KW-0653">Protein transport</keyword>
<organism evidence="6 7">
    <name type="scientific">Cavenderia fasciculata</name>
    <name type="common">Slime mold</name>
    <name type="synonym">Dictyostelium fasciculatum</name>
    <dbReference type="NCBI Taxonomy" id="261658"/>
    <lineage>
        <taxon>Eukaryota</taxon>
        <taxon>Amoebozoa</taxon>
        <taxon>Evosea</taxon>
        <taxon>Eumycetozoa</taxon>
        <taxon>Dictyostelia</taxon>
        <taxon>Acytosteliales</taxon>
        <taxon>Cavenderiaceae</taxon>
        <taxon>Cavenderia</taxon>
    </lineage>
</organism>
<keyword evidence="2" id="KW-0813">Transport</keyword>
<accession>F4QCC3</accession>
<dbReference type="InterPro" id="IPR011989">
    <property type="entry name" value="ARM-like"/>
</dbReference>
<keyword evidence="7" id="KW-1185">Reference proteome</keyword>
<dbReference type="GO" id="GO:0005737">
    <property type="term" value="C:cytoplasm"/>
    <property type="evidence" value="ECO:0007669"/>
    <property type="project" value="UniProtKB-SubCell"/>
</dbReference>
<proteinExistence type="predicted"/>
<name>F4QCC3_CACFS</name>
<dbReference type="PANTHER" id="PTHR10527">
    <property type="entry name" value="IMPORTIN BETA"/>
    <property type="match status" value="1"/>
</dbReference>
<keyword evidence="4" id="KW-0677">Repeat</keyword>
<dbReference type="Proteomes" id="UP000007797">
    <property type="component" value="Unassembled WGS sequence"/>
</dbReference>
<dbReference type="InterPro" id="IPR016024">
    <property type="entry name" value="ARM-type_fold"/>
</dbReference>
<sequence>MNTVEHPVLEFVQLIIQSSKVDSEIEIQKYIDGTPIDDIISWILYLQTQQEDDTDTTADDVNLRSNSNRFFLLRIVQQSINKPLLVRLLKSKVTESIKQTKTIKNLDTIIEAIQLVSDLLYPIGEWNDYFKTLIDLIQNENDEPSRYAGMRLLVKANKRFHNNIKYKLELLKMVAVTGLKDNTTTRIRFASLDLCIKLYPKKSSKHQIIDQAIPLIMPIIGQAYQVGEIELVEKGLRVLLRLSKKKSYTKHSIIFIDTLLPIIVDQPVAERSLVEPIKEMSYKLLMSVKWKHQKHQLEPFISSIFSNVVDRVEDNCLDNWNNSTTNGPDIDDGANEMIRKLVENLVKPDLWTSTLEECKKRVNSVCWRDRYAALIIITKMVPELNEIFEENVQKTLEIENLINIEESFPTIMVQQLISTIEIAVQDSNDRVKLACCQFVQSFLVHCKEDALKSMKPNNLFIALEHLLESPHPNVVECALTTFTIAQRRDISYNFFSKTIILKMIENYKCKSPIALGAIKIFIEKNGKRFLKQFKSLFQNVSGQRDNFNLLSEYIEICATASKSLGKDYSIYLAPTMKIILDILNQDIEPTGDYKKDEAHKRFRVDALKTLKPFLKSCKSIISPYLESLVDACTRSFSVSGQDYISFGATKLLLGICIEKYNVNSQQTKTLYSRIVNSILESCSLSGTPIKYPKQRLVIACQLTEMMDDHFMTFEQIQDSISKVWIVKKRFFGLLDGEEDEIVGQITSDNTLPELIATLYKLVGQIVKKNQDIAINVIVKRDIVQDTLQVLVDRSENETLHISILQMFADICEYGGQPSIVLLYPLIIPVMIDHLSSENVEIAHLAAVGLGVAAVNSKEQFAPYVFNVLMQLNDLISCNENRKKKNKVPATESAISAIGKLIRHVPQLAPQVGQIIPDWLERLPVKKHKENVQCLENLYHIMQLYPNECLGGNQMTNVDRIKHIVCKYTTDTELQTRAKQMYKDLKQNYSKLVTYNRGQQACDNIQSLLSILIKETEEDNQKD</sequence>
<dbReference type="GO" id="GO:0006606">
    <property type="term" value="P:protein import into nucleus"/>
    <property type="evidence" value="ECO:0007669"/>
    <property type="project" value="InterPro"/>
</dbReference>
<comment type="subcellular location">
    <subcellularLocation>
        <location evidence="1">Cytoplasm</location>
    </subcellularLocation>
</comment>
<dbReference type="RefSeq" id="XP_004353813.1">
    <property type="nucleotide sequence ID" value="XM_004353761.1"/>
</dbReference>
<reference evidence="7" key="1">
    <citation type="journal article" date="2011" name="Genome Res.">
        <title>Phylogeny-wide analysis of social amoeba genomes highlights ancient origins for complex intercellular communication.</title>
        <authorList>
            <person name="Heidel A.J."/>
            <person name="Lawal H.M."/>
            <person name="Felder M."/>
            <person name="Schilde C."/>
            <person name="Helps N.R."/>
            <person name="Tunggal B."/>
            <person name="Rivero F."/>
            <person name="John U."/>
            <person name="Schleicher M."/>
            <person name="Eichinger L."/>
            <person name="Platzer M."/>
            <person name="Noegel A.A."/>
            <person name="Schaap P."/>
            <person name="Gloeckner G."/>
        </authorList>
    </citation>
    <scope>NUCLEOTIDE SEQUENCE [LARGE SCALE GENOMIC DNA]</scope>
    <source>
        <strain evidence="7">SH3</strain>
    </source>
</reference>
<evidence type="ECO:0000256" key="4">
    <source>
        <dbReference type="ARBA" id="ARBA00022737"/>
    </source>
</evidence>
<dbReference type="SUPFAM" id="SSF48371">
    <property type="entry name" value="ARM repeat"/>
    <property type="match status" value="1"/>
</dbReference>
<dbReference type="Gene3D" id="1.25.10.10">
    <property type="entry name" value="Leucine-rich Repeat Variant"/>
    <property type="match status" value="2"/>
</dbReference>